<dbReference type="EMBL" id="OV696692">
    <property type="protein sequence ID" value="CAH1270541.1"/>
    <property type="molecule type" value="Genomic_DNA"/>
</dbReference>
<feature type="region of interest" description="Disordered" evidence="1">
    <location>
        <begin position="46"/>
        <end position="70"/>
    </location>
</feature>
<evidence type="ECO:0000313" key="3">
    <source>
        <dbReference type="Proteomes" id="UP000838412"/>
    </source>
</evidence>
<evidence type="ECO:0000256" key="1">
    <source>
        <dbReference type="SAM" id="MobiDB-lite"/>
    </source>
</evidence>
<evidence type="ECO:0000313" key="2">
    <source>
        <dbReference type="EMBL" id="CAH1270541.1"/>
    </source>
</evidence>
<reference evidence="2" key="1">
    <citation type="submission" date="2022-01" db="EMBL/GenBank/DDBJ databases">
        <authorList>
            <person name="Braso-Vives M."/>
        </authorList>
    </citation>
    <scope>NUCLEOTIDE SEQUENCE</scope>
</reference>
<gene>
    <name evidence="2" type="primary">Hypp4356</name>
    <name evidence="2" type="ORF">BLAG_LOCUS22790</name>
</gene>
<protein>
    <submittedName>
        <fullName evidence="2">Hypp4356 protein</fullName>
    </submittedName>
</protein>
<proteinExistence type="predicted"/>
<accession>A0A8K0A9G2</accession>
<dbReference type="Proteomes" id="UP000838412">
    <property type="component" value="Chromosome 7"/>
</dbReference>
<keyword evidence="3" id="KW-1185">Reference proteome</keyword>
<name>A0A8K0A9G2_BRALA</name>
<dbReference type="AlphaFoldDB" id="A0A8K0A9G2"/>
<sequence>MVISVEGTRCKGTVWSCGVWRDTAVLPCPAGPYLRLRSRCGARDCPDVRKTAQSPPPTSTDQHHSAPIGGVAGSLVCEHRRYLGQPP</sequence>
<organism evidence="2 3">
    <name type="scientific">Branchiostoma lanceolatum</name>
    <name type="common">Common lancelet</name>
    <name type="synonym">Amphioxus lanceolatum</name>
    <dbReference type="NCBI Taxonomy" id="7740"/>
    <lineage>
        <taxon>Eukaryota</taxon>
        <taxon>Metazoa</taxon>
        <taxon>Chordata</taxon>
        <taxon>Cephalochordata</taxon>
        <taxon>Leptocardii</taxon>
        <taxon>Amphioxiformes</taxon>
        <taxon>Branchiostomatidae</taxon>
        <taxon>Branchiostoma</taxon>
    </lineage>
</organism>